<keyword evidence="3" id="KW-1185">Reference proteome</keyword>
<comment type="caution">
    <text evidence="2">The sequence shown here is derived from an EMBL/GenBank/DDBJ whole genome shotgun (WGS) entry which is preliminary data.</text>
</comment>
<dbReference type="PROSITE" id="PS51257">
    <property type="entry name" value="PROKAR_LIPOPROTEIN"/>
    <property type="match status" value="1"/>
</dbReference>
<protein>
    <recommendedName>
        <fullName evidence="4">Lipoprotein</fullName>
    </recommendedName>
</protein>
<organism evidence="2 3">
    <name type="scientific">Paragemmobacter amnigenus</name>
    <dbReference type="NCBI Taxonomy" id="2852097"/>
    <lineage>
        <taxon>Bacteria</taxon>
        <taxon>Pseudomonadati</taxon>
        <taxon>Pseudomonadota</taxon>
        <taxon>Alphaproteobacteria</taxon>
        <taxon>Rhodobacterales</taxon>
        <taxon>Paracoccaceae</taxon>
        <taxon>Paragemmobacter</taxon>
    </lineage>
</organism>
<evidence type="ECO:0000256" key="1">
    <source>
        <dbReference type="SAM" id="SignalP"/>
    </source>
</evidence>
<gene>
    <name evidence="2" type="ORF">GU927_002055</name>
</gene>
<accession>A0ABS6IZA1</accession>
<dbReference type="EMBL" id="JAAATX020000001">
    <property type="protein sequence ID" value="MBU9696622.1"/>
    <property type="molecule type" value="Genomic_DNA"/>
</dbReference>
<keyword evidence="1" id="KW-0732">Signal</keyword>
<feature type="chain" id="PRO_5045167940" description="Lipoprotein" evidence="1">
    <location>
        <begin position="20"/>
        <end position="55"/>
    </location>
</feature>
<feature type="signal peptide" evidence="1">
    <location>
        <begin position="1"/>
        <end position="19"/>
    </location>
</feature>
<evidence type="ECO:0008006" key="4">
    <source>
        <dbReference type="Google" id="ProtNLM"/>
    </source>
</evidence>
<dbReference type="Proteomes" id="UP000731907">
    <property type="component" value="Unassembled WGS sequence"/>
</dbReference>
<proteinExistence type="predicted"/>
<name>A0ABS6IZA1_9RHOB</name>
<sequence>MRVATLLLCLASLALSACAGPGRYPLSGETCAPDDPVHDMQGCDFMVMQLLPVCG</sequence>
<evidence type="ECO:0000313" key="3">
    <source>
        <dbReference type="Proteomes" id="UP000731907"/>
    </source>
</evidence>
<reference evidence="2 3" key="1">
    <citation type="submission" date="2021-06" db="EMBL/GenBank/DDBJ databases">
        <title>Rhodobacteraceae bacterium strain HSP-20.</title>
        <authorList>
            <person name="Chen W.-M."/>
        </authorList>
    </citation>
    <scope>NUCLEOTIDE SEQUENCE [LARGE SCALE GENOMIC DNA]</scope>
    <source>
        <strain evidence="2 3">HSP-20</strain>
    </source>
</reference>
<dbReference type="RefSeq" id="WP_217765502.1">
    <property type="nucleotide sequence ID" value="NZ_JAAATX020000001.1"/>
</dbReference>
<evidence type="ECO:0000313" key="2">
    <source>
        <dbReference type="EMBL" id="MBU9696622.1"/>
    </source>
</evidence>